<evidence type="ECO:0000256" key="3">
    <source>
        <dbReference type="ARBA" id="ARBA00022473"/>
    </source>
</evidence>
<protein>
    <submittedName>
        <fullName evidence="9">Protein LIGHT-DEPENDENT SHORT HYPOCOTYLS 2</fullName>
    </submittedName>
</protein>
<comment type="caution">
    <text evidence="9">The sequence shown here is derived from an EMBL/GenBank/DDBJ whole genome shotgun (WGS) entry which is preliminary data.</text>
</comment>
<keyword evidence="4" id="KW-0805">Transcription regulation</keyword>
<gene>
    <name evidence="9" type="ORF">CQW23_08861</name>
</gene>
<dbReference type="GO" id="GO:0009416">
    <property type="term" value="P:response to light stimulus"/>
    <property type="evidence" value="ECO:0007669"/>
    <property type="project" value="TreeGrafter"/>
</dbReference>
<dbReference type="PANTHER" id="PTHR31165:SF114">
    <property type="entry name" value="PROTEIN LIGHT-DEPENDENT SHORT HYPOCOTYLS 1-LIKE"/>
    <property type="match status" value="1"/>
</dbReference>
<dbReference type="OrthoDB" id="1906822at2759"/>
<feature type="domain" description="ALOG" evidence="8">
    <location>
        <begin position="33"/>
        <end position="160"/>
    </location>
</feature>
<organism evidence="9 10">
    <name type="scientific">Capsicum baccatum</name>
    <name type="common">Peruvian pepper</name>
    <dbReference type="NCBI Taxonomy" id="33114"/>
    <lineage>
        <taxon>Eukaryota</taxon>
        <taxon>Viridiplantae</taxon>
        <taxon>Streptophyta</taxon>
        <taxon>Embryophyta</taxon>
        <taxon>Tracheophyta</taxon>
        <taxon>Spermatophyta</taxon>
        <taxon>Magnoliopsida</taxon>
        <taxon>eudicotyledons</taxon>
        <taxon>Gunneridae</taxon>
        <taxon>Pentapetalae</taxon>
        <taxon>asterids</taxon>
        <taxon>lamiids</taxon>
        <taxon>Solanales</taxon>
        <taxon>Solanaceae</taxon>
        <taxon>Solanoideae</taxon>
        <taxon>Capsiceae</taxon>
        <taxon>Capsicum</taxon>
    </lineage>
</organism>
<evidence type="ECO:0000259" key="8">
    <source>
        <dbReference type="PROSITE" id="PS51697"/>
    </source>
</evidence>
<dbReference type="GO" id="GO:0003677">
    <property type="term" value="F:DNA binding"/>
    <property type="evidence" value="ECO:0007669"/>
    <property type="project" value="UniProtKB-KW"/>
</dbReference>
<dbReference type="AlphaFoldDB" id="A0A2G2XAC3"/>
<dbReference type="GO" id="GO:0009299">
    <property type="term" value="P:mRNA transcription"/>
    <property type="evidence" value="ECO:0007669"/>
    <property type="project" value="TreeGrafter"/>
</dbReference>
<dbReference type="PANTHER" id="PTHR31165">
    <property type="entry name" value="PROTEIN G1-LIKE2"/>
    <property type="match status" value="1"/>
</dbReference>
<evidence type="ECO:0000313" key="10">
    <source>
        <dbReference type="Proteomes" id="UP000224567"/>
    </source>
</evidence>
<evidence type="ECO:0000256" key="7">
    <source>
        <dbReference type="ARBA" id="ARBA00023242"/>
    </source>
</evidence>
<comment type="subcellular location">
    <subcellularLocation>
        <location evidence="1">Nucleus</location>
    </subcellularLocation>
</comment>
<dbReference type="EMBL" id="MLFT02000003">
    <property type="protein sequence ID" value="PHT54399.1"/>
    <property type="molecule type" value="Genomic_DNA"/>
</dbReference>
<name>A0A2G2XAC3_CAPBA</name>
<sequence>MDFTKEKDDIFTSRNIISSDIVNTLSSAPPLSRYENQKRRDWNTFCQYLRNHHSLMSLPHCNSIHVLEFLRYLDQFGKTKVHNQTCPFFGVPDPPAPCVCPLRQAWGSLDALIGRLRAAYEEHGGNSEMNPFGDRAVKIFLRDVRNFQSKSRGISYEKKRKRSRRDQKIMAMEEVHPIHEGLS</sequence>
<reference evidence="10" key="2">
    <citation type="journal article" date="2017" name="J. Anim. Genet.">
        <title>Multiple reference genome sequences of hot pepper reveal the massive evolution of plant disease resistance genes by retroduplication.</title>
        <authorList>
            <person name="Kim S."/>
            <person name="Park J."/>
            <person name="Yeom S.-I."/>
            <person name="Kim Y.-M."/>
            <person name="Seo E."/>
            <person name="Kim K.-T."/>
            <person name="Kim M.-S."/>
            <person name="Lee J.M."/>
            <person name="Cheong K."/>
            <person name="Shin H.-S."/>
            <person name="Kim S.-B."/>
            <person name="Han K."/>
            <person name="Lee J."/>
            <person name="Park M."/>
            <person name="Lee H.-A."/>
            <person name="Lee H.-Y."/>
            <person name="Lee Y."/>
            <person name="Oh S."/>
            <person name="Lee J.H."/>
            <person name="Choi E."/>
            <person name="Choi E."/>
            <person name="Lee S.E."/>
            <person name="Jeon J."/>
            <person name="Kim H."/>
            <person name="Choi G."/>
            <person name="Song H."/>
            <person name="Lee J."/>
            <person name="Lee S.-C."/>
            <person name="Kwon J.-K."/>
            <person name="Lee H.-Y."/>
            <person name="Koo N."/>
            <person name="Hong Y."/>
            <person name="Kim R.W."/>
            <person name="Kang W.-H."/>
            <person name="Huh J.H."/>
            <person name="Kang B.-C."/>
            <person name="Yang T.-J."/>
            <person name="Lee Y.-H."/>
            <person name="Bennetzen J.L."/>
            <person name="Choi D."/>
        </authorList>
    </citation>
    <scope>NUCLEOTIDE SEQUENCE [LARGE SCALE GENOMIC DNA]</scope>
    <source>
        <strain evidence="10">cv. PBC81</strain>
    </source>
</reference>
<evidence type="ECO:0000256" key="1">
    <source>
        <dbReference type="ARBA" id="ARBA00004123"/>
    </source>
</evidence>
<keyword evidence="5" id="KW-0238">DNA-binding</keyword>
<accession>A0A2G2XAC3</accession>
<keyword evidence="3" id="KW-0217">Developmental protein</keyword>
<dbReference type="STRING" id="33114.A0A2G2XAC3"/>
<dbReference type="InterPro" id="IPR040222">
    <property type="entry name" value="ALOG"/>
</dbReference>
<evidence type="ECO:0000256" key="4">
    <source>
        <dbReference type="ARBA" id="ARBA00023015"/>
    </source>
</evidence>
<keyword evidence="10" id="KW-1185">Reference proteome</keyword>
<dbReference type="InterPro" id="IPR006936">
    <property type="entry name" value="ALOG_dom"/>
</dbReference>
<proteinExistence type="inferred from homology"/>
<keyword evidence="6" id="KW-0804">Transcription</keyword>
<evidence type="ECO:0000256" key="6">
    <source>
        <dbReference type="ARBA" id="ARBA00023163"/>
    </source>
</evidence>
<evidence type="ECO:0000256" key="5">
    <source>
        <dbReference type="ARBA" id="ARBA00023125"/>
    </source>
</evidence>
<keyword evidence="7" id="KW-0539">Nucleus</keyword>
<dbReference type="Proteomes" id="UP000224567">
    <property type="component" value="Unassembled WGS sequence"/>
</dbReference>
<reference evidence="9 10" key="1">
    <citation type="journal article" date="2017" name="Genome Biol.">
        <title>New reference genome sequences of hot pepper reveal the massive evolution of plant disease-resistance genes by retroduplication.</title>
        <authorList>
            <person name="Kim S."/>
            <person name="Park J."/>
            <person name="Yeom S.I."/>
            <person name="Kim Y.M."/>
            <person name="Seo E."/>
            <person name="Kim K.T."/>
            <person name="Kim M.S."/>
            <person name="Lee J.M."/>
            <person name="Cheong K."/>
            <person name="Shin H.S."/>
            <person name="Kim S.B."/>
            <person name="Han K."/>
            <person name="Lee J."/>
            <person name="Park M."/>
            <person name="Lee H.A."/>
            <person name="Lee H.Y."/>
            <person name="Lee Y."/>
            <person name="Oh S."/>
            <person name="Lee J.H."/>
            <person name="Choi E."/>
            <person name="Choi E."/>
            <person name="Lee S.E."/>
            <person name="Jeon J."/>
            <person name="Kim H."/>
            <person name="Choi G."/>
            <person name="Song H."/>
            <person name="Lee J."/>
            <person name="Lee S.C."/>
            <person name="Kwon J.K."/>
            <person name="Lee H.Y."/>
            <person name="Koo N."/>
            <person name="Hong Y."/>
            <person name="Kim R.W."/>
            <person name="Kang W.H."/>
            <person name="Huh J.H."/>
            <person name="Kang B.C."/>
            <person name="Yang T.J."/>
            <person name="Lee Y.H."/>
            <person name="Bennetzen J.L."/>
            <person name="Choi D."/>
        </authorList>
    </citation>
    <scope>NUCLEOTIDE SEQUENCE [LARGE SCALE GENOMIC DNA]</scope>
    <source>
        <strain evidence="10">cv. PBC81</strain>
    </source>
</reference>
<comment type="similarity">
    <text evidence="2">Belongs to the plant homeotic and developmental regulators ALOG protein family.</text>
</comment>
<dbReference type="Pfam" id="PF04852">
    <property type="entry name" value="ALOG_dom"/>
    <property type="match status" value="1"/>
</dbReference>
<dbReference type="PROSITE" id="PS51697">
    <property type="entry name" value="ALOG"/>
    <property type="match status" value="1"/>
</dbReference>
<dbReference type="GO" id="GO:0005634">
    <property type="term" value="C:nucleus"/>
    <property type="evidence" value="ECO:0007669"/>
    <property type="project" value="UniProtKB-SubCell"/>
</dbReference>
<evidence type="ECO:0000256" key="2">
    <source>
        <dbReference type="ARBA" id="ARBA00010308"/>
    </source>
</evidence>
<evidence type="ECO:0000313" key="9">
    <source>
        <dbReference type="EMBL" id="PHT54399.1"/>
    </source>
</evidence>